<evidence type="ECO:0000313" key="2">
    <source>
        <dbReference type="EMBL" id="KJK61158.1"/>
    </source>
</evidence>
<protein>
    <submittedName>
        <fullName evidence="2">Uncharacterized protein</fullName>
    </submittedName>
</protein>
<sequence>MSADQLLYSMGHSSQGDEFFDFDNFFDIPSDYVDSNPTSVNSISPKDFDLTYNDLDGSNWDSGLDMCTQFPFTDFVNHEPSFQEYFGDADAEPVVDPNDILQLPSTSPSEVFVGSELDSTWLPGAHGYDDHYYSTIRHMVESQAAVDPSCSSKKEKRREAAIALHLQRLQDAPLPETDMSSDSNTSFPSPPWSVSHDPACASPATTSLSDSTKSPTPPSADATPGGIELVLDLNMNTPANLPRKQKPRSRAQKENYIKVRKHGACEKHRKQHKRCNCLDIKGVRLNVNNPALSPTTAVLDATRQTSLPLHSPSHVRPRHVSLTKQTQPGVLPPTVETPKTVVWKHRERDVRRSPQDNYSVTAPSPLDVYRGRHSPGSLSKPMNAANTGQLRSQVLQPYRSTTPWRGVDQTPSVPGRLMSPTQTLLVTTSKQQSVLERGICHSAVNRVSSGSPQTITWRVRQVPKGNNEGSLRIQSTSAEMNSLQLQSVSTNRSSSGGSQQLRIAQTMSTVTSQQVSVGEYCTTLSRCATTAIIKTGLAFAGFWQSVESVVSSAGGMFGRLAVFASKEHSLFSTAALCGVVTLYGTNGPSGDRVECSVPQLEGEEIAQRLSLENTDEIARHGTTQTKASMSYDFNVQCGGDYADALATKCLDIGGDPHCLTGRKLTYSRRKVRSSSQKPYYCSDYTDNCSDTFEADQLGSCPSGYSQENVGGKGSGTGTWCSKACTSEQIKTCLEISCERRRTQCEKSPKDITTCRDALKRCGRSGPVQMDKSICNADLFQIYTPGGHKQPNLCKKCAEWKNDKCYLNVVAYDKAQKTYQSLFSWNH</sequence>
<dbReference type="Proteomes" id="UP000033540">
    <property type="component" value="Unassembled WGS sequence"/>
</dbReference>
<reference evidence="2 3" key="1">
    <citation type="submission" date="2015-02" db="EMBL/GenBank/DDBJ databases">
        <title>Draft genome sequence of Aspergillus parasiticus SU-1.</title>
        <authorList>
            <person name="Yu J."/>
            <person name="Fedorova N."/>
            <person name="Yin Y."/>
            <person name="Losada L."/>
            <person name="Zafar N."/>
            <person name="Taujale R."/>
            <person name="Ehrlich K.C."/>
            <person name="Bhatnagar D."/>
            <person name="Cleveland T.E."/>
            <person name="Bennett J.W."/>
            <person name="Nierman W.C."/>
        </authorList>
    </citation>
    <scope>NUCLEOTIDE SEQUENCE [LARGE SCALE GENOMIC DNA]</scope>
    <source>
        <strain evidence="3">ATCC 56775 / NRRL 5862 / SRRC 143 / SU-1</strain>
    </source>
</reference>
<dbReference type="OrthoDB" id="4346289at2759"/>
<accession>A0A0F0I5A8</accession>
<evidence type="ECO:0000256" key="1">
    <source>
        <dbReference type="SAM" id="MobiDB-lite"/>
    </source>
</evidence>
<name>A0A0F0I5A8_ASPPU</name>
<feature type="compositionally biased region" description="Polar residues" evidence="1">
    <location>
        <begin position="178"/>
        <end position="187"/>
    </location>
</feature>
<feature type="region of interest" description="Disordered" evidence="1">
    <location>
        <begin position="167"/>
        <end position="226"/>
    </location>
</feature>
<evidence type="ECO:0000313" key="3">
    <source>
        <dbReference type="Proteomes" id="UP000033540"/>
    </source>
</evidence>
<dbReference type="EMBL" id="JZEE01000692">
    <property type="protein sequence ID" value="KJK61158.1"/>
    <property type="molecule type" value="Genomic_DNA"/>
</dbReference>
<feature type="region of interest" description="Disordered" evidence="1">
    <location>
        <begin position="346"/>
        <end position="370"/>
    </location>
</feature>
<feature type="compositionally biased region" description="Polar residues" evidence="1">
    <location>
        <begin position="203"/>
        <end position="214"/>
    </location>
</feature>
<gene>
    <name evidence="2" type="ORF">P875_00042611</name>
</gene>
<comment type="caution">
    <text evidence="2">The sequence shown here is derived from an EMBL/GenBank/DDBJ whole genome shotgun (WGS) entry which is preliminary data.</text>
</comment>
<proteinExistence type="predicted"/>
<organism evidence="2 3">
    <name type="scientific">Aspergillus parasiticus (strain ATCC 56775 / NRRL 5862 / SRRC 143 / SU-1)</name>
    <dbReference type="NCBI Taxonomy" id="1403190"/>
    <lineage>
        <taxon>Eukaryota</taxon>
        <taxon>Fungi</taxon>
        <taxon>Dikarya</taxon>
        <taxon>Ascomycota</taxon>
        <taxon>Pezizomycotina</taxon>
        <taxon>Eurotiomycetes</taxon>
        <taxon>Eurotiomycetidae</taxon>
        <taxon>Eurotiales</taxon>
        <taxon>Aspergillaceae</taxon>
        <taxon>Aspergillus</taxon>
        <taxon>Aspergillus subgen. Circumdati</taxon>
    </lineage>
</organism>
<feature type="region of interest" description="Disordered" evidence="1">
    <location>
        <begin position="234"/>
        <end position="253"/>
    </location>
</feature>
<dbReference type="AlphaFoldDB" id="A0A0F0I5A8"/>